<name>A0A9Q8WAU5_9PEZI</name>
<keyword evidence="2" id="KW-1185">Reference proteome</keyword>
<gene>
    <name evidence="1" type="ORF">CLUP02_18007</name>
</gene>
<proteinExistence type="predicted"/>
<dbReference type="RefSeq" id="XP_049138135.1">
    <property type="nucleotide sequence ID" value="XM_049296911.1"/>
</dbReference>
<dbReference type="EMBL" id="CP019472">
    <property type="protein sequence ID" value="UQC76494.1"/>
    <property type="molecule type" value="Genomic_DNA"/>
</dbReference>
<evidence type="ECO:0000313" key="1">
    <source>
        <dbReference type="EMBL" id="UQC76494.1"/>
    </source>
</evidence>
<evidence type="ECO:0000313" key="2">
    <source>
        <dbReference type="Proteomes" id="UP000830671"/>
    </source>
</evidence>
<dbReference type="KEGG" id="clup:CLUP02_18007"/>
<sequence length="150" mass="16425">MTRCIVCLYFVLRGYAPFGPGPLPFFVNRDGNGVFNNSPFELQLAIGIPCVLWVTRCQLPLDGSVLNGPGVLTLDSSMARLPRARFISCLPRACEAVDGAGCKRRRRSISGRPPIISASYKPIAPQRKTIRHMHCSPNRRGSITRSGAVN</sequence>
<reference evidence="1" key="1">
    <citation type="journal article" date="2021" name="Mol. Plant Microbe Interact.">
        <title>Complete Genome Sequence of the Plant-Pathogenic Fungus Colletotrichum lupini.</title>
        <authorList>
            <person name="Baroncelli R."/>
            <person name="Pensec F."/>
            <person name="Da Lio D."/>
            <person name="Boufleur T."/>
            <person name="Vicente I."/>
            <person name="Sarrocco S."/>
            <person name="Picot A."/>
            <person name="Baraldi E."/>
            <person name="Sukno S."/>
            <person name="Thon M."/>
            <person name="Le Floch G."/>
        </authorList>
    </citation>
    <scope>NUCLEOTIDE SEQUENCE</scope>
    <source>
        <strain evidence="1">IMI 504893</strain>
    </source>
</reference>
<dbReference type="Proteomes" id="UP000830671">
    <property type="component" value="Chromosome 10"/>
</dbReference>
<organism evidence="1 2">
    <name type="scientific">Colletotrichum lupini</name>
    <dbReference type="NCBI Taxonomy" id="145971"/>
    <lineage>
        <taxon>Eukaryota</taxon>
        <taxon>Fungi</taxon>
        <taxon>Dikarya</taxon>
        <taxon>Ascomycota</taxon>
        <taxon>Pezizomycotina</taxon>
        <taxon>Sordariomycetes</taxon>
        <taxon>Hypocreomycetidae</taxon>
        <taxon>Glomerellales</taxon>
        <taxon>Glomerellaceae</taxon>
        <taxon>Colletotrichum</taxon>
        <taxon>Colletotrichum acutatum species complex</taxon>
    </lineage>
</organism>
<accession>A0A9Q8WAU5</accession>
<dbReference type="GeneID" id="73351921"/>
<protein>
    <submittedName>
        <fullName evidence="1">Uncharacterized protein</fullName>
    </submittedName>
</protein>
<dbReference type="AlphaFoldDB" id="A0A9Q8WAU5"/>